<dbReference type="InterPro" id="IPR031325">
    <property type="entry name" value="RHS_repeat"/>
</dbReference>
<gene>
    <name evidence="1" type="ORF">Y958_02175</name>
</gene>
<sequence>MATTLLTGVAWAGTSQYEYDTLGRLTKVTGPGGAITTYTYDAAGNRTAVTTTGGSSSSPYGTKVIVLPLLGGFVLPIPGSPFSN</sequence>
<evidence type="ECO:0000313" key="1">
    <source>
        <dbReference type="EMBL" id="ASG21763.1"/>
    </source>
</evidence>
<evidence type="ECO:0008006" key="3">
    <source>
        <dbReference type="Google" id="ProtNLM"/>
    </source>
</evidence>
<proteinExistence type="predicted"/>
<organism evidence="1 2">
    <name type="scientific">Nitrospirillum viridazoti CBAmc</name>
    <dbReference type="NCBI Taxonomy" id="1441467"/>
    <lineage>
        <taxon>Bacteria</taxon>
        <taxon>Pseudomonadati</taxon>
        <taxon>Pseudomonadota</taxon>
        <taxon>Alphaproteobacteria</taxon>
        <taxon>Rhodospirillales</taxon>
        <taxon>Azospirillaceae</taxon>
        <taxon>Nitrospirillum</taxon>
        <taxon>Nitrospirillum viridazoti</taxon>
    </lineage>
</organism>
<reference evidence="1 2" key="1">
    <citation type="submission" date="2017-06" db="EMBL/GenBank/DDBJ databases">
        <title>Complete genome sequence of Nitrospirillum amazonense strain CBAmC, an endophytic nitrogen-fixing and plant growth-promoting bacterium, isolated from sugarcane.</title>
        <authorList>
            <person name="Schwab S."/>
            <person name="dos Santos Teixeira K.R."/>
            <person name="Simoes Araujo J.L."/>
            <person name="Soares Vidal M."/>
            <person name="Borges de Freitas H.R."/>
            <person name="Rivello Crivelaro A.L."/>
            <person name="Bueno de Camargo Nunes A."/>
            <person name="dos Santos C.M."/>
            <person name="Palmeira da Silva Rosa D."/>
            <person name="da Silva Padilha D."/>
            <person name="da Silva E."/>
            <person name="Araujo Terra L."/>
            <person name="Soares Mendes V."/>
            <person name="Farinelli L."/>
            <person name="Magalhaes Cruz L."/>
            <person name="Baldani J.I."/>
        </authorList>
    </citation>
    <scope>NUCLEOTIDE SEQUENCE [LARGE SCALE GENOMIC DNA]</scope>
    <source>
        <strain evidence="1 2">CBAmC</strain>
    </source>
</reference>
<dbReference type="Gene3D" id="2.180.10.10">
    <property type="entry name" value="RHS repeat-associated core"/>
    <property type="match status" value="1"/>
</dbReference>
<evidence type="ECO:0000313" key="2">
    <source>
        <dbReference type="Proteomes" id="UP000197153"/>
    </source>
</evidence>
<accession>A0A248JSQ9</accession>
<dbReference type="AlphaFoldDB" id="A0A248JSQ9"/>
<dbReference type="InterPro" id="IPR006530">
    <property type="entry name" value="YD"/>
</dbReference>
<dbReference type="EMBL" id="CP022110">
    <property type="protein sequence ID" value="ASG21763.1"/>
    <property type="molecule type" value="Genomic_DNA"/>
</dbReference>
<dbReference type="Proteomes" id="UP000197153">
    <property type="component" value="Chromosome 1"/>
</dbReference>
<protein>
    <recommendedName>
        <fullName evidence="3">RHS repeat protein</fullName>
    </recommendedName>
</protein>
<keyword evidence="2" id="KW-1185">Reference proteome</keyword>
<dbReference type="KEGG" id="nao:Y958_02175"/>
<dbReference type="Pfam" id="PF05593">
    <property type="entry name" value="RHS_repeat"/>
    <property type="match status" value="1"/>
</dbReference>
<name>A0A248JSQ9_9PROT</name>
<dbReference type="NCBIfam" id="TIGR01643">
    <property type="entry name" value="YD_repeat_2x"/>
    <property type="match status" value="1"/>
</dbReference>